<evidence type="ECO:0000256" key="5">
    <source>
        <dbReference type="ARBA" id="ARBA00022496"/>
    </source>
</evidence>
<dbReference type="Pfam" id="PF07715">
    <property type="entry name" value="Plug"/>
    <property type="match status" value="1"/>
</dbReference>
<keyword evidence="8" id="KW-0408">Iron</keyword>
<dbReference type="Proteomes" id="UP000190064">
    <property type="component" value="Unassembled WGS sequence"/>
</dbReference>
<keyword evidence="13 14" id="KW-0998">Cell outer membrane</keyword>
<keyword evidence="7" id="KW-0732">Signal</keyword>
<dbReference type="InterPro" id="IPR010917">
    <property type="entry name" value="TonB_rcpt_CS"/>
</dbReference>
<dbReference type="Gene3D" id="2.40.170.20">
    <property type="entry name" value="TonB-dependent receptor, beta-barrel domain"/>
    <property type="match status" value="1"/>
</dbReference>
<comment type="subcellular location">
    <subcellularLocation>
        <location evidence="1 14">Cell outer membrane</location>
        <topology evidence="1 14">Multi-pass membrane protein</topology>
    </subcellularLocation>
</comment>
<dbReference type="AlphaFoldDB" id="A0A1T1H7W1"/>
<dbReference type="Pfam" id="PF00593">
    <property type="entry name" value="TonB_dep_Rec_b-barrel"/>
    <property type="match status" value="1"/>
</dbReference>
<comment type="caution">
    <text evidence="19">The sequence shown here is derived from an EMBL/GenBank/DDBJ whole genome shotgun (WGS) entry which is preliminary data.</text>
</comment>
<dbReference type="GO" id="GO:0009279">
    <property type="term" value="C:cell outer membrane"/>
    <property type="evidence" value="ECO:0007669"/>
    <property type="project" value="UniProtKB-SubCell"/>
</dbReference>
<dbReference type="GO" id="GO:0015891">
    <property type="term" value="P:siderophore transport"/>
    <property type="evidence" value="ECO:0007669"/>
    <property type="project" value="InterPro"/>
</dbReference>
<evidence type="ECO:0000256" key="12">
    <source>
        <dbReference type="ARBA" id="ARBA00023170"/>
    </source>
</evidence>
<evidence type="ECO:0000256" key="8">
    <source>
        <dbReference type="ARBA" id="ARBA00023004"/>
    </source>
</evidence>
<comment type="similarity">
    <text evidence="2 14 16">Belongs to the TonB-dependent receptor family.</text>
</comment>
<evidence type="ECO:0000313" key="19">
    <source>
        <dbReference type="EMBL" id="OOV85954.1"/>
    </source>
</evidence>
<gene>
    <name evidence="19" type="ORF">BTA35_0215700</name>
</gene>
<keyword evidence="10 16" id="KW-0798">TonB box</keyword>
<keyword evidence="4 14" id="KW-1134">Transmembrane beta strand</keyword>
<protein>
    <submittedName>
        <fullName evidence="19">TonB-dependent siderophore receptor</fullName>
    </submittedName>
</protein>
<name>A0A1T1H7W1_OCELI</name>
<dbReference type="EMBL" id="MTSD02000010">
    <property type="protein sequence ID" value="OOV85954.1"/>
    <property type="molecule type" value="Genomic_DNA"/>
</dbReference>
<dbReference type="GO" id="GO:0038023">
    <property type="term" value="F:signaling receptor activity"/>
    <property type="evidence" value="ECO:0007669"/>
    <property type="project" value="InterPro"/>
</dbReference>
<dbReference type="InterPro" id="IPR012910">
    <property type="entry name" value="Plug_dom"/>
</dbReference>
<dbReference type="InterPro" id="IPR037066">
    <property type="entry name" value="Plug_dom_sf"/>
</dbReference>
<evidence type="ECO:0000256" key="1">
    <source>
        <dbReference type="ARBA" id="ARBA00004571"/>
    </source>
</evidence>
<dbReference type="InterPro" id="IPR010105">
    <property type="entry name" value="TonB_sidphr_rcpt"/>
</dbReference>
<accession>A0A1T1H7W1</accession>
<keyword evidence="5" id="KW-0410">Iron transport</keyword>
<feature type="domain" description="TonB-dependent receptor-like beta-barrel" evidence="17">
    <location>
        <begin position="224"/>
        <end position="673"/>
    </location>
</feature>
<dbReference type="NCBIfam" id="TIGR01783">
    <property type="entry name" value="TonB-siderophor"/>
    <property type="match status" value="1"/>
</dbReference>
<evidence type="ECO:0000259" key="18">
    <source>
        <dbReference type="Pfam" id="PF07715"/>
    </source>
</evidence>
<feature type="short sequence motif" description="TonB C-terminal box" evidence="15">
    <location>
        <begin position="686"/>
        <end position="703"/>
    </location>
</feature>
<evidence type="ECO:0000256" key="4">
    <source>
        <dbReference type="ARBA" id="ARBA00022452"/>
    </source>
</evidence>
<evidence type="ECO:0000256" key="15">
    <source>
        <dbReference type="PROSITE-ProRule" id="PRU10144"/>
    </source>
</evidence>
<evidence type="ECO:0000256" key="13">
    <source>
        <dbReference type="ARBA" id="ARBA00023237"/>
    </source>
</evidence>
<dbReference type="GO" id="GO:0015344">
    <property type="term" value="F:siderophore uptake transmembrane transporter activity"/>
    <property type="evidence" value="ECO:0007669"/>
    <property type="project" value="TreeGrafter"/>
</dbReference>
<dbReference type="Gene3D" id="2.170.130.10">
    <property type="entry name" value="TonB-dependent receptor, plug domain"/>
    <property type="match status" value="1"/>
</dbReference>
<keyword evidence="20" id="KW-1185">Reference proteome</keyword>
<dbReference type="STRING" id="966.BTA35_0215700"/>
<keyword evidence="6 14" id="KW-0812">Transmembrane</keyword>
<evidence type="ECO:0000256" key="14">
    <source>
        <dbReference type="PROSITE-ProRule" id="PRU01360"/>
    </source>
</evidence>
<sequence>MAVATAFSTPLIAASADEASVSDQVQTQGDLVIYNNTYRNTATKTALSAEETPQGYSIIDQADLDMRNADSVAEALRYSTGVNTELRGGAVTRLDLFSIRGFINYQNAYDGLPLIFNDWNLQPQIDAKVLEQVEVFKGPTSTLYGSMPPGGMVNLISKQPQTESAHSVELATGSRNKIEASFDSTGQIGESDFSYRVVGLAREEDSQADTAQDKRTLIAPSVDWRVSEDTLVNFNLYYQDDPAMGVYTTLPAEGMFRDNPNGEFDQSSFSGDKNWNTYEREVTLVGYKINHKLNDNWTVLQNVRYMDASAYQENTYISSLEDDMRTLNRNAYLTDETSKAIALDNQLSGIVYTGNVEHNLLVGLDYQKLESDIRYEDQAIATLDLFDRDNNQVDRAALDMTNTAYSSDFTKETEQTGFYLQDQMKIGSLVLIAGARYDDYKGTEKGKKYSQETDTKLTETHTTGRVGALYQLDNGLAPFVSYAESYQPETGVTRNKEAFEASTGQQWEAGIKYKSVDRQVTGSLVAYQITKDNVPTRDPNGSAYDLIQAGEVESKGIEAELQAQVSDNLLLSAYYTRQDVEITKDNNGLQGKTPVWVPEQMLSAWAQYDIYTGALAGTTLSSGIRHIGEAQMDAANSDTVPSATMMDLSVAYDLAGLSPGAYGATARISVSNVFDEVSYTCYDGNNCWFGAERTVEASLKYDF</sequence>
<evidence type="ECO:0000256" key="6">
    <source>
        <dbReference type="ARBA" id="ARBA00022692"/>
    </source>
</evidence>
<evidence type="ECO:0000256" key="7">
    <source>
        <dbReference type="ARBA" id="ARBA00022729"/>
    </source>
</evidence>
<keyword evidence="11 14" id="KW-0472">Membrane</keyword>
<dbReference type="InterPro" id="IPR036942">
    <property type="entry name" value="Beta-barrel_TonB_sf"/>
</dbReference>
<dbReference type="InterPro" id="IPR039426">
    <property type="entry name" value="TonB-dep_rcpt-like"/>
</dbReference>
<keyword evidence="3 14" id="KW-0813">Transport</keyword>
<dbReference type="PROSITE" id="PS01156">
    <property type="entry name" value="TONB_DEPENDENT_REC_2"/>
    <property type="match status" value="1"/>
</dbReference>
<keyword evidence="12 19" id="KW-0675">Receptor</keyword>
<evidence type="ECO:0000256" key="3">
    <source>
        <dbReference type="ARBA" id="ARBA00022448"/>
    </source>
</evidence>
<dbReference type="PROSITE" id="PS52016">
    <property type="entry name" value="TONB_DEPENDENT_REC_3"/>
    <property type="match status" value="1"/>
</dbReference>
<proteinExistence type="inferred from homology"/>
<evidence type="ECO:0000256" key="16">
    <source>
        <dbReference type="RuleBase" id="RU003357"/>
    </source>
</evidence>
<dbReference type="InterPro" id="IPR000531">
    <property type="entry name" value="Beta-barrel_TonB"/>
</dbReference>
<evidence type="ECO:0000256" key="2">
    <source>
        <dbReference type="ARBA" id="ARBA00009810"/>
    </source>
</evidence>
<keyword evidence="9" id="KW-0406">Ion transport</keyword>
<organism evidence="19 20">
    <name type="scientific">Oceanospirillum linum</name>
    <dbReference type="NCBI Taxonomy" id="966"/>
    <lineage>
        <taxon>Bacteria</taxon>
        <taxon>Pseudomonadati</taxon>
        <taxon>Pseudomonadota</taxon>
        <taxon>Gammaproteobacteria</taxon>
        <taxon>Oceanospirillales</taxon>
        <taxon>Oceanospirillaceae</taxon>
        <taxon>Oceanospirillum</taxon>
    </lineage>
</organism>
<reference evidence="19" key="1">
    <citation type="submission" date="2017-02" db="EMBL/GenBank/DDBJ databases">
        <title>Draft Genome Sequence of the Salt Water Bacterium Oceanospirillum linum ATCC 11336.</title>
        <authorList>
            <person name="Trachtenberg A.M."/>
            <person name="Carney J.G."/>
            <person name="Linnane J.D."/>
            <person name="Rheaume B.A."/>
            <person name="Pitts N.L."/>
            <person name="Mykles D.L."/>
            <person name="Maclea K.S."/>
        </authorList>
    </citation>
    <scope>NUCLEOTIDE SEQUENCE [LARGE SCALE GENOMIC DNA]</scope>
    <source>
        <strain evidence="19">ATCC 11336</strain>
    </source>
</reference>
<dbReference type="PANTHER" id="PTHR32552:SF68">
    <property type="entry name" value="FERRICHROME OUTER MEMBRANE TRANSPORTER_PHAGE RECEPTOR"/>
    <property type="match status" value="1"/>
</dbReference>
<evidence type="ECO:0000256" key="10">
    <source>
        <dbReference type="ARBA" id="ARBA00023077"/>
    </source>
</evidence>
<dbReference type="PANTHER" id="PTHR32552">
    <property type="entry name" value="FERRICHROME IRON RECEPTOR-RELATED"/>
    <property type="match status" value="1"/>
</dbReference>
<evidence type="ECO:0000256" key="11">
    <source>
        <dbReference type="ARBA" id="ARBA00023136"/>
    </source>
</evidence>
<evidence type="ECO:0000313" key="20">
    <source>
        <dbReference type="Proteomes" id="UP000190064"/>
    </source>
</evidence>
<evidence type="ECO:0000259" key="17">
    <source>
        <dbReference type="Pfam" id="PF00593"/>
    </source>
</evidence>
<dbReference type="SUPFAM" id="SSF56935">
    <property type="entry name" value="Porins"/>
    <property type="match status" value="1"/>
</dbReference>
<feature type="domain" description="TonB-dependent receptor plug" evidence="18">
    <location>
        <begin position="49"/>
        <end position="151"/>
    </location>
</feature>
<evidence type="ECO:0000256" key="9">
    <source>
        <dbReference type="ARBA" id="ARBA00023065"/>
    </source>
</evidence>
<dbReference type="CDD" id="cd01347">
    <property type="entry name" value="ligand_gated_channel"/>
    <property type="match status" value="1"/>
</dbReference>